<name>A0ACB9E2A9_CICIN</name>
<proteinExistence type="predicted"/>
<gene>
    <name evidence="1" type="ORF">L2E82_25173</name>
</gene>
<organism evidence="1 2">
    <name type="scientific">Cichorium intybus</name>
    <name type="common">Chicory</name>
    <dbReference type="NCBI Taxonomy" id="13427"/>
    <lineage>
        <taxon>Eukaryota</taxon>
        <taxon>Viridiplantae</taxon>
        <taxon>Streptophyta</taxon>
        <taxon>Embryophyta</taxon>
        <taxon>Tracheophyta</taxon>
        <taxon>Spermatophyta</taxon>
        <taxon>Magnoliopsida</taxon>
        <taxon>eudicotyledons</taxon>
        <taxon>Gunneridae</taxon>
        <taxon>Pentapetalae</taxon>
        <taxon>asterids</taxon>
        <taxon>campanulids</taxon>
        <taxon>Asterales</taxon>
        <taxon>Asteraceae</taxon>
        <taxon>Cichorioideae</taxon>
        <taxon>Cichorieae</taxon>
        <taxon>Cichoriinae</taxon>
        <taxon>Cichorium</taxon>
    </lineage>
</organism>
<keyword evidence="2" id="KW-1185">Reference proteome</keyword>
<reference evidence="2" key="1">
    <citation type="journal article" date="2022" name="Mol. Ecol. Resour.">
        <title>The genomes of chicory, endive, great burdock and yacon provide insights into Asteraceae palaeo-polyploidization history and plant inulin production.</title>
        <authorList>
            <person name="Fan W."/>
            <person name="Wang S."/>
            <person name="Wang H."/>
            <person name="Wang A."/>
            <person name="Jiang F."/>
            <person name="Liu H."/>
            <person name="Zhao H."/>
            <person name="Xu D."/>
            <person name="Zhang Y."/>
        </authorList>
    </citation>
    <scope>NUCLEOTIDE SEQUENCE [LARGE SCALE GENOMIC DNA]</scope>
    <source>
        <strain evidence="2">cv. Punajuju</strain>
    </source>
</reference>
<sequence>MLYKSDTWSPYCNKERGPYGEIIQFLKLGLHDDSLNYATKMLKHFRSVSMRDMGTEMTPIPSQDPSMASTPVGATTPLRSPNSVPSTPRRGVPNTTPVGIDESRNPKELTEQEAKLRMRKEIFQLGVQLGKMKEDMEKVAEDETDILAEEALRVEFEKRAVAWEDA</sequence>
<dbReference type="EMBL" id="CM042012">
    <property type="protein sequence ID" value="KAI3753128.1"/>
    <property type="molecule type" value="Genomic_DNA"/>
</dbReference>
<dbReference type="Proteomes" id="UP001055811">
    <property type="component" value="Linkage Group LG04"/>
</dbReference>
<accession>A0ACB9E2A9</accession>
<reference evidence="1 2" key="2">
    <citation type="journal article" date="2022" name="Mol. Ecol. Resour.">
        <title>The genomes of chicory, endive, great burdock and yacon provide insights into Asteraceae paleo-polyploidization history and plant inulin production.</title>
        <authorList>
            <person name="Fan W."/>
            <person name="Wang S."/>
            <person name="Wang H."/>
            <person name="Wang A."/>
            <person name="Jiang F."/>
            <person name="Liu H."/>
            <person name="Zhao H."/>
            <person name="Xu D."/>
            <person name="Zhang Y."/>
        </authorList>
    </citation>
    <scope>NUCLEOTIDE SEQUENCE [LARGE SCALE GENOMIC DNA]</scope>
    <source>
        <strain evidence="2">cv. Punajuju</strain>
        <tissue evidence="1">Leaves</tissue>
    </source>
</reference>
<evidence type="ECO:0000313" key="1">
    <source>
        <dbReference type="EMBL" id="KAI3753128.1"/>
    </source>
</evidence>
<protein>
    <submittedName>
        <fullName evidence="1">Uncharacterized protein</fullName>
    </submittedName>
</protein>
<comment type="caution">
    <text evidence="1">The sequence shown here is derived from an EMBL/GenBank/DDBJ whole genome shotgun (WGS) entry which is preliminary data.</text>
</comment>
<evidence type="ECO:0000313" key="2">
    <source>
        <dbReference type="Proteomes" id="UP001055811"/>
    </source>
</evidence>